<gene>
    <name evidence="6" type="primary">rlmCD</name>
    <name evidence="6" type="ORF">Mrose_03379</name>
</gene>
<dbReference type="EC" id="2.1.1.189" evidence="6"/>
<comment type="similarity">
    <text evidence="4">Belongs to the class I-like SAM-binding methyltransferase superfamily. RNA M5U methyltransferase family.</text>
</comment>
<dbReference type="EMBL" id="QWLA01000106">
    <property type="protein sequence ID" value="RIH82431.1"/>
    <property type="molecule type" value="Genomic_DNA"/>
</dbReference>
<dbReference type="Proteomes" id="UP000265341">
    <property type="component" value="Unassembled WGS sequence"/>
</dbReference>
<reference evidence="6 7" key="1">
    <citation type="submission" date="2018-08" db="EMBL/GenBank/DDBJ databases">
        <title>Meiothermus roseus NBRC 110900 genome sequencing project.</title>
        <authorList>
            <person name="Da Costa M.S."/>
            <person name="Albuquerque L."/>
            <person name="Raposo P."/>
            <person name="Froufe H.J.C."/>
            <person name="Barroso C.S."/>
            <person name="Egas C."/>
        </authorList>
    </citation>
    <scope>NUCLEOTIDE SEQUENCE [LARGE SCALE GENOMIC DNA]</scope>
    <source>
        <strain evidence="6 7">NBRC 110900</strain>
    </source>
</reference>
<feature type="active site" evidence="5">
    <location>
        <position position="298"/>
    </location>
</feature>
<evidence type="ECO:0000313" key="6">
    <source>
        <dbReference type="EMBL" id="RIH82431.1"/>
    </source>
</evidence>
<dbReference type="PANTHER" id="PTHR11061">
    <property type="entry name" value="RNA M5U METHYLTRANSFERASE"/>
    <property type="match status" value="1"/>
</dbReference>
<evidence type="ECO:0000256" key="2">
    <source>
        <dbReference type="ARBA" id="ARBA00022679"/>
    </source>
</evidence>
<dbReference type="Gene3D" id="2.40.50.1070">
    <property type="match status" value="1"/>
</dbReference>
<evidence type="ECO:0000256" key="4">
    <source>
        <dbReference type="PROSITE-ProRule" id="PRU01024"/>
    </source>
</evidence>
<evidence type="ECO:0000256" key="1">
    <source>
        <dbReference type="ARBA" id="ARBA00022603"/>
    </source>
</evidence>
<protein>
    <submittedName>
        <fullName evidence="6">23S rRNA (Uracil-C(5))-methyltransferase RlmCD</fullName>
        <ecNumber evidence="6">2.1.1.189</ecNumber>
    </submittedName>
</protein>
<dbReference type="GO" id="GO:0070475">
    <property type="term" value="P:rRNA base methylation"/>
    <property type="evidence" value="ECO:0007669"/>
    <property type="project" value="TreeGrafter"/>
</dbReference>
<dbReference type="InterPro" id="IPR029063">
    <property type="entry name" value="SAM-dependent_MTases_sf"/>
</dbReference>
<sequence length="341" mass="36697">MDLPLAYEAQLPIKAGFVQEALERIAKLEAALEPIQPSPWPLGYRAAAQYAVMPGGGLAYRLPGTHNLRLLERDPLLAPPLVRAFEQVKLLQLACFEVALRGSLHEGKVLLGLIGGDPKRLQPVARELLGSSPDVVGVVWAEDHPAGRFRGRVQALGGAGTLLEDFGGVLCSVSVQSFAQVNPEAAGRMYLEAARIAGEGERAVELYAGSGVLGFHLARGFGEVLAVEISKDAVKRGEADKARLGVANLRFHRGDASELAKLGAADLVAVDPPRAGLSPQTVQALLETRPARLLYISCDPATWARDVGRLAREGYRPQLVRPYDFYPYTHHVEVLSLLTLA</sequence>
<keyword evidence="1 4" id="KW-0489">Methyltransferase</keyword>
<dbReference type="Pfam" id="PF05958">
    <property type="entry name" value="tRNA_U5-meth_tr"/>
    <property type="match status" value="2"/>
</dbReference>
<feature type="binding site" evidence="4">
    <location>
        <position position="207"/>
    </location>
    <ligand>
        <name>S-adenosyl-L-methionine</name>
        <dbReference type="ChEBI" id="CHEBI:59789"/>
    </ligand>
</feature>
<dbReference type="GO" id="GO:0070041">
    <property type="term" value="F:rRNA (uridine-C5-)-methyltransferase activity"/>
    <property type="evidence" value="ECO:0007669"/>
    <property type="project" value="TreeGrafter"/>
</dbReference>
<name>A0A399EJU3_9DEIN</name>
<evidence type="ECO:0000256" key="5">
    <source>
        <dbReference type="PROSITE-ProRule" id="PRU10015"/>
    </source>
</evidence>
<dbReference type="SUPFAM" id="SSF53335">
    <property type="entry name" value="S-adenosyl-L-methionine-dependent methyltransferases"/>
    <property type="match status" value="1"/>
</dbReference>
<dbReference type="InterPro" id="IPR010280">
    <property type="entry name" value="U5_MeTrfase_fam"/>
</dbReference>
<dbReference type="PROSITE" id="PS01230">
    <property type="entry name" value="TRMA_1"/>
    <property type="match status" value="1"/>
</dbReference>
<feature type="binding site" evidence="4">
    <location>
        <position position="228"/>
    </location>
    <ligand>
        <name>S-adenosyl-L-methionine</name>
        <dbReference type="ChEBI" id="CHEBI:59789"/>
    </ligand>
</feature>
<organism evidence="6 7">
    <name type="scientific">Calidithermus roseus</name>
    <dbReference type="NCBI Taxonomy" id="1644118"/>
    <lineage>
        <taxon>Bacteria</taxon>
        <taxon>Thermotogati</taxon>
        <taxon>Deinococcota</taxon>
        <taxon>Deinococci</taxon>
        <taxon>Thermales</taxon>
        <taxon>Thermaceae</taxon>
        <taxon>Calidithermus</taxon>
    </lineage>
</organism>
<dbReference type="PROSITE" id="PS51687">
    <property type="entry name" value="SAM_MT_RNA_M5U"/>
    <property type="match status" value="1"/>
</dbReference>
<feature type="binding site" evidence="4">
    <location>
        <position position="271"/>
    </location>
    <ligand>
        <name>S-adenosyl-L-methionine</name>
        <dbReference type="ChEBI" id="CHEBI:59789"/>
    </ligand>
</feature>
<dbReference type="AlphaFoldDB" id="A0A399EJU3"/>
<evidence type="ECO:0000256" key="3">
    <source>
        <dbReference type="ARBA" id="ARBA00022691"/>
    </source>
</evidence>
<proteinExistence type="inferred from homology"/>
<dbReference type="InterPro" id="IPR030390">
    <property type="entry name" value="MeTrfase_TrmA_AS"/>
</dbReference>
<feature type="active site" description="Nucleophile" evidence="4">
    <location>
        <position position="298"/>
    </location>
</feature>
<keyword evidence="2 4" id="KW-0808">Transferase</keyword>
<keyword evidence="3 4" id="KW-0949">S-adenosyl-L-methionine</keyword>
<comment type="caution">
    <text evidence="6">The sequence shown here is derived from an EMBL/GenBank/DDBJ whole genome shotgun (WGS) entry which is preliminary data.</text>
</comment>
<dbReference type="CDD" id="cd02440">
    <property type="entry name" value="AdoMet_MTases"/>
    <property type="match status" value="1"/>
</dbReference>
<dbReference type="Gene3D" id="3.40.50.150">
    <property type="entry name" value="Vaccinia Virus protein VP39"/>
    <property type="match status" value="1"/>
</dbReference>
<feature type="binding site" evidence="4">
    <location>
        <position position="180"/>
    </location>
    <ligand>
        <name>S-adenosyl-L-methionine</name>
        <dbReference type="ChEBI" id="CHEBI:59789"/>
    </ligand>
</feature>
<accession>A0A399EJU3</accession>
<keyword evidence="7" id="KW-1185">Reference proteome</keyword>
<evidence type="ECO:0000313" key="7">
    <source>
        <dbReference type="Proteomes" id="UP000265341"/>
    </source>
</evidence>
<dbReference type="PANTHER" id="PTHR11061:SF30">
    <property type="entry name" value="TRNA (URACIL(54)-C(5))-METHYLTRANSFERASE"/>
    <property type="match status" value="1"/>
</dbReference>